<dbReference type="EMBL" id="CP095855">
    <property type="protein sequence ID" value="UPK70568.1"/>
    <property type="molecule type" value="Genomic_DNA"/>
</dbReference>
<feature type="coiled-coil region" evidence="1">
    <location>
        <begin position="272"/>
        <end position="299"/>
    </location>
</feature>
<evidence type="ECO:0000256" key="1">
    <source>
        <dbReference type="SAM" id="Coils"/>
    </source>
</evidence>
<name>A0ABY4I625_CHIFI</name>
<evidence type="ECO:0008006" key="5">
    <source>
        <dbReference type="Google" id="ProtNLM"/>
    </source>
</evidence>
<dbReference type="Gene3D" id="2.60.40.10">
    <property type="entry name" value="Immunoglobulins"/>
    <property type="match status" value="1"/>
</dbReference>
<feature type="chain" id="PRO_5046486245" description="SusD family protein" evidence="2">
    <location>
        <begin position="18"/>
        <end position="542"/>
    </location>
</feature>
<protein>
    <recommendedName>
        <fullName evidence="5">SusD family protein</fullName>
    </recommendedName>
</protein>
<keyword evidence="4" id="KW-1185">Reference proteome</keyword>
<dbReference type="SUPFAM" id="SSF117074">
    <property type="entry name" value="Hypothetical protein PA1324"/>
    <property type="match status" value="1"/>
</dbReference>
<evidence type="ECO:0000313" key="3">
    <source>
        <dbReference type="EMBL" id="UPK70568.1"/>
    </source>
</evidence>
<dbReference type="Proteomes" id="UP000830198">
    <property type="component" value="Chromosome"/>
</dbReference>
<gene>
    <name evidence="3" type="ORF">MYF79_04565</name>
</gene>
<dbReference type="RefSeq" id="WP_247812762.1">
    <property type="nucleotide sequence ID" value="NZ_CP095855.1"/>
</dbReference>
<dbReference type="InterPro" id="IPR011990">
    <property type="entry name" value="TPR-like_helical_dom_sf"/>
</dbReference>
<dbReference type="InterPro" id="IPR013783">
    <property type="entry name" value="Ig-like_fold"/>
</dbReference>
<evidence type="ECO:0000256" key="2">
    <source>
        <dbReference type="SAM" id="SignalP"/>
    </source>
</evidence>
<keyword evidence="1" id="KW-0175">Coiled coil</keyword>
<evidence type="ECO:0000313" key="4">
    <source>
        <dbReference type="Proteomes" id="UP000830198"/>
    </source>
</evidence>
<accession>A0ABY4I625</accession>
<sequence length="542" mass="61223">MKRLLALLLLCSLWACKKNDHDTSPPPPSKPDTVRAKITVWDGTQWNVDKPKGVPAVGAEVRLYSSVTYYKEGWVAYSAITDEHGVATFNNLPEGEYYMLAFKGVIHQGEISNTWDDGDGKTLLSDSIFQTQAEIDNPQTPRQPGAVPGDLRYKDINQDGLISDADMVATPYLKFSVTPKTDTAFSTIIANPVNHEMTLYKTEAQVDSALLPVVKTISTVYQRFRMLDGILSDDADCNGLPEWCELDNFTFTADNAILANLWKDAYACILQLNRMKLSLDNFQSENKELRAQITAFRGLLFSDLMYYFGENVPITHKAKLPRTVTGDTRELRQAAYFQFSAAISDLPVEAPAGKKWRMTQDAAALIIARYTGAGSTWNILLKPILKRGKYSLVAPSQVFVSPDNSEIIWDMTFGMTPEFKQYFVRSGTTVNFFPVARYREALLLNVLNYSQFELDTISTLINTVRVNRQEAPITFTSFDDAQNELNRLLAVEFYREGFRFLRLGPQREAVLGSKGYQQHHHNLPIPSYILRDYPKVLQNEGY</sequence>
<reference evidence="3 4" key="1">
    <citation type="submission" date="2022-04" db="EMBL/GenBank/DDBJ databases">
        <title>The arsenic-methylating capacity of Chitinophaga filiformis YT5 during chitin decomposition.</title>
        <authorList>
            <person name="Chen G."/>
            <person name="Liang Y."/>
        </authorList>
    </citation>
    <scope>NUCLEOTIDE SEQUENCE [LARGE SCALE GENOMIC DNA]</scope>
    <source>
        <strain evidence="3 4">YT5</strain>
    </source>
</reference>
<keyword evidence="2" id="KW-0732">Signal</keyword>
<organism evidence="3 4">
    <name type="scientific">Chitinophaga filiformis</name>
    <name type="common">Myxococcus filiformis</name>
    <name type="synonym">Flexibacter filiformis</name>
    <dbReference type="NCBI Taxonomy" id="104663"/>
    <lineage>
        <taxon>Bacteria</taxon>
        <taxon>Pseudomonadati</taxon>
        <taxon>Bacteroidota</taxon>
        <taxon>Chitinophagia</taxon>
        <taxon>Chitinophagales</taxon>
        <taxon>Chitinophagaceae</taxon>
        <taxon>Chitinophaga</taxon>
    </lineage>
</organism>
<dbReference type="SUPFAM" id="SSF48452">
    <property type="entry name" value="TPR-like"/>
    <property type="match status" value="1"/>
</dbReference>
<dbReference type="Gene3D" id="1.25.40.390">
    <property type="match status" value="1"/>
</dbReference>
<feature type="signal peptide" evidence="2">
    <location>
        <begin position="1"/>
        <end position="17"/>
    </location>
</feature>
<proteinExistence type="predicted"/>